<keyword evidence="3" id="KW-0805">Transcription regulation</keyword>
<accession>A0A3S1B8E7</accession>
<evidence type="ECO:0000256" key="6">
    <source>
        <dbReference type="ARBA" id="ARBA00049988"/>
    </source>
</evidence>
<evidence type="ECO:0000256" key="1">
    <source>
        <dbReference type="ARBA" id="ARBA00022491"/>
    </source>
</evidence>
<comment type="similarity">
    <text evidence="6">Belongs to the TacA antitoxin family.</text>
</comment>
<evidence type="ECO:0000256" key="5">
    <source>
        <dbReference type="ARBA" id="ARBA00023163"/>
    </source>
</evidence>
<dbReference type="GO" id="GO:0006355">
    <property type="term" value="P:regulation of DNA-templated transcription"/>
    <property type="evidence" value="ECO:0007669"/>
    <property type="project" value="InterPro"/>
</dbReference>
<gene>
    <name evidence="7" type="ORF">DSM106972_030260</name>
</gene>
<keyword evidence="1" id="KW-0678">Repressor</keyword>
<dbReference type="PANTHER" id="PTHR35401:SF1">
    <property type="entry name" value="CYTOPLASMIC PROTEIN"/>
    <property type="match status" value="1"/>
</dbReference>
<dbReference type="Pfam" id="PF08681">
    <property type="entry name" value="TacA1"/>
    <property type="match status" value="1"/>
</dbReference>
<organism evidence="7 8">
    <name type="scientific">Dulcicalothrix desertica PCC 7102</name>
    <dbReference type="NCBI Taxonomy" id="232991"/>
    <lineage>
        <taxon>Bacteria</taxon>
        <taxon>Bacillati</taxon>
        <taxon>Cyanobacteriota</taxon>
        <taxon>Cyanophyceae</taxon>
        <taxon>Nostocales</taxon>
        <taxon>Calotrichaceae</taxon>
        <taxon>Dulcicalothrix</taxon>
    </lineage>
</organism>
<evidence type="ECO:0000313" key="7">
    <source>
        <dbReference type="EMBL" id="RUT06769.1"/>
    </source>
</evidence>
<evidence type="ECO:0000256" key="3">
    <source>
        <dbReference type="ARBA" id="ARBA00023015"/>
    </source>
</evidence>
<evidence type="ECO:0000313" key="8">
    <source>
        <dbReference type="Proteomes" id="UP000271624"/>
    </source>
</evidence>
<evidence type="ECO:0000256" key="4">
    <source>
        <dbReference type="ARBA" id="ARBA00023125"/>
    </source>
</evidence>
<sequence length="93" mass="10452">MFEAAAATPKETRLSIRATEQEKAILAEAARVQHTNVSKFVLQASLDAANAILMYQTEFSLPPDQWEAFCERLDAPPKVIPELERLFSESEPF</sequence>
<dbReference type="EMBL" id="RSCL01000006">
    <property type="protein sequence ID" value="RUT06769.1"/>
    <property type="molecule type" value="Genomic_DNA"/>
</dbReference>
<keyword evidence="5" id="KW-0804">Transcription</keyword>
<name>A0A3S1B8E7_9CYAN</name>
<evidence type="ECO:0008006" key="9">
    <source>
        <dbReference type="Google" id="ProtNLM"/>
    </source>
</evidence>
<protein>
    <recommendedName>
        <fullName evidence="9">DUF1778 domain-containing protein</fullName>
    </recommendedName>
</protein>
<dbReference type="AlphaFoldDB" id="A0A3S1B8E7"/>
<proteinExistence type="inferred from homology"/>
<keyword evidence="4" id="KW-0238">DNA-binding</keyword>
<dbReference type="OrthoDB" id="514795at2"/>
<dbReference type="InterPro" id="IPR010985">
    <property type="entry name" value="Ribbon_hlx_hlx"/>
</dbReference>
<keyword evidence="2" id="KW-1277">Toxin-antitoxin system</keyword>
<dbReference type="InterPro" id="IPR014795">
    <property type="entry name" value="TacA_1-like"/>
</dbReference>
<dbReference type="GO" id="GO:0003677">
    <property type="term" value="F:DNA binding"/>
    <property type="evidence" value="ECO:0007669"/>
    <property type="project" value="UniProtKB-KW"/>
</dbReference>
<dbReference type="Proteomes" id="UP000271624">
    <property type="component" value="Unassembled WGS sequence"/>
</dbReference>
<dbReference type="PANTHER" id="PTHR35401">
    <property type="entry name" value="COPG FAMILY HELIX-TURN-HELIX PROTEIN-RELATED-RELATED"/>
    <property type="match status" value="1"/>
</dbReference>
<keyword evidence="8" id="KW-1185">Reference proteome</keyword>
<dbReference type="Gene3D" id="1.20.5.780">
    <property type="entry name" value="Single helix bin"/>
    <property type="match status" value="1"/>
</dbReference>
<reference evidence="7" key="2">
    <citation type="journal article" date="2019" name="Genome Biol. Evol.">
        <title>Day and night: Metabolic profiles and evolutionary relationships of six axenic non-marine cyanobacteria.</title>
        <authorList>
            <person name="Will S.E."/>
            <person name="Henke P."/>
            <person name="Boedeker C."/>
            <person name="Huang S."/>
            <person name="Brinkmann H."/>
            <person name="Rohde M."/>
            <person name="Jarek M."/>
            <person name="Friedl T."/>
            <person name="Seufert S."/>
            <person name="Schumacher M."/>
            <person name="Overmann J."/>
            <person name="Neumann-Schaal M."/>
            <person name="Petersen J."/>
        </authorList>
    </citation>
    <scope>NUCLEOTIDE SEQUENCE [LARGE SCALE GENOMIC DNA]</scope>
    <source>
        <strain evidence="7">PCC 7102</strain>
    </source>
</reference>
<dbReference type="SUPFAM" id="SSF47598">
    <property type="entry name" value="Ribbon-helix-helix"/>
    <property type="match status" value="1"/>
</dbReference>
<comment type="caution">
    <text evidence="7">The sequence shown here is derived from an EMBL/GenBank/DDBJ whole genome shotgun (WGS) entry which is preliminary data.</text>
</comment>
<evidence type="ECO:0000256" key="2">
    <source>
        <dbReference type="ARBA" id="ARBA00022649"/>
    </source>
</evidence>
<reference evidence="7" key="1">
    <citation type="submission" date="2018-12" db="EMBL/GenBank/DDBJ databases">
        <authorList>
            <person name="Will S."/>
            <person name="Neumann-Schaal M."/>
            <person name="Henke P."/>
        </authorList>
    </citation>
    <scope>NUCLEOTIDE SEQUENCE</scope>
    <source>
        <strain evidence="7">PCC 7102</strain>
    </source>
</reference>
<dbReference type="RefSeq" id="WP_127081531.1">
    <property type="nucleotide sequence ID" value="NZ_RSCL01000006.1"/>
</dbReference>